<dbReference type="RefSeq" id="WP_116496455.1">
    <property type="nucleotide sequence ID" value="NZ_QENZ01000004.1"/>
</dbReference>
<protein>
    <recommendedName>
        <fullName evidence="3">isochorismate synthase</fullName>
        <ecNumber evidence="3">5.4.4.2</ecNumber>
    </recommendedName>
    <alternativeName>
        <fullName evidence="5">Isochorismate mutase</fullName>
    </alternativeName>
</protein>
<evidence type="ECO:0000313" key="7">
    <source>
        <dbReference type="EMBL" id="PVX50905.1"/>
    </source>
</evidence>
<evidence type="ECO:0000256" key="3">
    <source>
        <dbReference type="ARBA" id="ARBA00012824"/>
    </source>
</evidence>
<keyword evidence="8" id="KW-1185">Reference proteome</keyword>
<dbReference type="InterPro" id="IPR004561">
    <property type="entry name" value="IsoChor_synthase"/>
</dbReference>
<reference evidence="7 8" key="1">
    <citation type="submission" date="2018-05" db="EMBL/GenBank/DDBJ databases">
        <title>Genomic Encyclopedia of Type Strains, Phase IV (KMG-IV): sequencing the most valuable type-strain genomes for metagenomic binning, comparative biology and taxonomic classification.</title>
        <authorList>
            <person name="Goeker M."/>
        </authorList>
    </citation>
    <scope>NUCLEOTIDE SEQUENCE [LARGE SCALE GENOMIC DNA]</scope>
    <source>
        <strain evidence="7 8">DSM 28579</strain>
    </source>
</reference>
<dbReference type="InterPro" id="IPR005801">
    <property type="entry name" value="ADC_synthase"/>
</dbReference>
<dbReference type="Pfam" id="PF00425">
    <property type="entry name" value="Chorismate_bind"/>
    <property type="match status" value="1"/>
</dbReference>
<evidence type="ECO:0000256" key="4">
    <source>
        <dbReference type="ARBA" id="ARBA00023235"/>
    </source>
</evidence>
<comment type="similarity">
    <text evidence="2">Belongs to the isochorismate synthase family.</text>
</comment>
<comment type="caution">
    <text evidence="7">The sequence shown here is derived from an EMBL/GenBank/DDBJ whole genome shotgun (WGS) entry which is preliminary data.</text>
</comment>
<dbReference type="EMBL" id="QENZ01000004">
    <property type="protein sequence ID" value="PVX50905.1"/>
    <property type="molecule type" value="Genomic_DNA"/>
</dbReference>
<comment type="catalytic activity">
    <reaction evidence="1">
        <text>chorismate = isochorismate</text>
        <dbReference type="Rhea" id="RHEA:18985"/>
        <dbReference type="ChEBI" id="CHEBI:29748"/>
        <dbReference type="ChEBI" id="CHEBI:29780"/>
        <dbReference type="EC" id="5.4.4.2"/>
    </reaction>
</comment>
<dbReference type="OrthoDB" id="9806579at2"/>
<dbReference type="PANTHER" id="PTHR42839">
    <property type="entry name" value="ISOCHORISMATE SYNTHASE ENTC"/>
    <property type="match status" value="1"/>
</dbReference>
<name>A0A7L4UP58_BALHA</name>
<evidence type="ECO:0000256" key="5">
    <source>
        <dbReference type="ARBA" id="ARBA00041564"/>
    </source>
</evidence>
<accession>A0A7L4UP58</accession>
<keyword evidence="4" id="KW-0413">Isomerase</keyword>
<dbReference type="EC" id="5.4.4.2" evidence="3"/>
<dbReference type="InterPro" id="IPR015890">
    <property type="entry name" value="Chorismate_C"/>
</dbReference>
<feature type="domain" description="Chorismate-utilising enzyme C-terminal" evidence="6">
    <location>
        <begin position="107"/>
        <end position="346"/>
    </location>
</feature>
<evidence type="ECO:0000256" key="2">
    <source>
        <dbReference type="ARBA" id="ARBA00005297"/>
    </source>
</evidence>
<evidence type="ECO:0000256" key="1">
    <source>
        <dbReference type="ARBA" id="ARBA00000799"/>
    </source>
</evidence>
<dbReference type="GO" id="GO:0008909">
    <property type="term" value="F:isochorismate synthase activity"/>
    <property type="evidence" value="ECO:0007669"/>
    <property type="project" value="UniProtKB-EC"/>
</dbReference>
<dbReference type="AlphaFoldDB" id="A0A7L4UP58"/>
<dbReference type="PANTHER" id="PTHR42839:SF2">
    <property type="entry name" value="ISOCHORISMATE SYNTHASE ENTC"/>
    <property type="match status" value="1"/>
</dbReference>
<sequence length="355" mass="41096">MLSPQFAYLEHAVANSKPFVAYRLPDELEAITLILNEESVIEVTDFDTLQHDSGFIFTPFDPDKNKSYFIKPEEIIKGDKGFRGDLFLKEMKIPSKKHQLDQNEETKNAYTQQFQEMLRFLKDDILQKIILSRTLTVKDLPKDEQIYIYHNLITQYPQAMVYWLHLPHLGIEWMGATPELLVSKKNDQFHTLALAGTKKSGESWTPKEIEEQQMVADYIKKQLLDFDPVISQTETISTGTVEHLATHFTLSKNKLNLFDIIEKIHPTPAICGLPQDKAFKIIRDVEKHQRNYYCGFLGPINLAETTATFVNLRCMELANHSVRLYVGGGLTKDSDLEREWQETERKAETLRKFIL</sequence>
<evidence type="ECO:0000259" key="6">
    <source>
        <dbReference type="Pfam" id="PF00425"/>
    </source>
</evidence>
<gene>
    <name evidence="7" type="ORF">C7377_1228</name>
</gene>
<organism evidence="7 8">
    <name type="scientific">Balneicella halophila</name>
    <dbReference type="NCBI Taxonomy" id="1537566"/>
    <lineage>
        <taxon>Bacteria</taxon>
        <taxon>Pseudomonadati</taxon>
        <taxon>Bacteroidota</taxon>
        <taxon>Bacteroidia</taxon>
        <taxon>Bacteroidales</taxon>
        <taxon>Balneicellaceae</taxon>
        <taxon>Balneicella</taxon>
    </lineage>
</organism>
<evidence type="ECO:0000313" key="8">
    <source>
        <dbReference type="Proteomes" id="UP000251835"/>
    </source>
</evidence>
<dbReference type="Gene3D" id="3.60.120.10">
    <property type="entry name" value="Anthranilate synthase"/>
    <property type="match status" value="1"/>
</dbReference>
<dbReference type="Proteomes" id="UP000251835">
    <property type="component" value="Unassembled WGS sequence"/>
</dbReference>
<dbReference type="NCBIfam" id="TIGR00543">
    <property type="entry name" value="isochor_syn"/>
    <property type="match status" value="1"/>
</dbReference>
<proteinExistence type="inferred from homology"/>
<dbReference type="SUPFAM" id="SSF56322">
    <property type="entry name" value="ADC synthase"/>
    <property type="match status" value="1"/>
</dbReference>